<proteinExistence type="predicted"/>
<dbReference type="Proteomes" id="UP000550508">
    <property type="component" value="Unassembled WGS sequence"/>
</dbReference>
<keyword evidence="1" id="KW-0812">Transmembrane</keyword>
<accession>A0A849VUQ0</accession>
<reference evidence="2 3" key="1">
    <citation type="submission" date="2020-05" db="EMBL/GenBank/DDBJ databases">
        <authorList>
            <person name="Kim M.K."/>
        </authorList>
    </citation>
    <scope>NUCLEOTIDE SEQUENCE [LARGE SCALE GENOMIC DNA]</scope>
    <source>
        <strain evidence="2 3">BT25</strain>
    </source>
</reference>
<dbReference type="EMBL" id="JABUMX010000002">
    <property type="protein sequence ID" value="NTS31897.1"/>
    <property type="molecule type" value="Genomic_DNA"/>
</dbReference>
<keyword evidence="3" id="KW-1185">Reference proteome</keyword>
<sequence length="74" mass="7571">MSFLASASKELIGMFIDDGALALLSILLIAIIAAAVEFAGLPGLTGGLLLLAGCILILAESTWRAARGKRPSDT</sequence>
<organism evidence="2 3">
    <name type="scientific">Phyllobacterium pellucidum</name>
    <dbReference type="NCBI Taxonomy" id="2740464"/>
    <lineage>
        <taxon>Bacteria</taxon>
        <taxon>Pseudomonadati</taxon>
        <taxon>Pseudomonadota</taxon>
        <taxon>Alphaproteobacteria</taxon>
        <taxon>Hyphomicrobiales</taxon>
        <taxon>Phyllobacteriaceae</taxon>
        <taxon>Phyllobacterium</taxon>
    </lineage>
</organism>
<name>A0A849VUQ0_9HYPH</name>
<protein>
    <submittedName>
        <fullName evidence="2">Uncharacterized protein</fullName>
    </submittedName>
</protein>
<evidence type="ECO:0000256" key="1">
    <source>
        <dbReference type="SAM" id="Phobius"/>
    </source>
</evidence>
<evidence type="ECO:0000313" key="2">
    <source>
        <dbReference type="EMBL" id="NTS31897.1"/>
    </source>
</evidence>
<dbReference type="RefSeq" id="WP_113282133.1">
    <property type="nucleotide sequence ID" value="NZ_JABUMX010000002.1"/>
</dbReference>
<keyword evidence="1" id="KW-1133">Transmembrane helix</keyword>
<keyword evidence="1" id="KW-0472">Membrane</keyword>
<gene>
    <name evidence="2" type="ORF">HQ945_11590</name>
</gene>
<dbReference type="AlphaFoldDB" id="A0A849VUQ0"/>
<evidence type="ECO:0000313" key="3">
    <source>
        <dbReference type="Proteomes" id="UP000550508"/>
    </source>
</evidence>
<feature type="transmembrane region" description="Helical" evidence="1">
    <location>
        <begin position="12"/>
        <end position="35"/>
    </location>
</feature>
<feature type="transmembrane region" description="Helical" evidence="1">
    <location>
        <begin position="41"/>
        <end position="59"/>
    </location>
</feature>
<comment type="caution">
    <text evidence="2">The sequence shown here is derived from an EMBL/GenBank/DDBJ whole genome shotgun (WGS) entry which is preliminary data.</text>
</comment>